<gene>
    <name evidence="10" type="ORF">SAMN06265795_109133</name>
</gene>
<dbReference type="AlphaFoldDB" id="A0A239IIU6"/>
<dbReference type="Gene3D" id="3.30.565.10">
    <property type="entry name" value="Histidine kinase-like ATPase, C-terminal domain"/>
    <property type="match status" value="1"/>
</dbReference>
<dbReference type="PRINTS" id="PR00344">
    <property type="entry name" value="BCTRLSENSOR"/>
</dbReference>
<keyword evidence="11" id="KW-1185">Reference proteome</keyword>
<feature type="domain" description="Histidine kinase" evidence="8">
    <location>
        <begin position="80"/>
        <end position="298"/>
    </location>
</feature>
<dbReference type="Proteomes" id="UP000198284">
    <property type="component" value="Unassembled WGS sequence"/>
</dbReference>
<evidence type="ECO:0000313" key="10">
    <source>
        <dbReference type="EMBL" id="SNS93547.1"/>
    </source>
</evidence>
<feature type="modified residue" description="4-aspartylphosphate" evidence="7">
    <location>
        <position position="369"/>
    </location>
</feature>
<evidence type="ECO:0000256" key="2">
    <source>
        <dbReference type="ARBA" id="ARBA00004429"/>
    </source>
</evidence>
<keyword evidence="6 10" id="KW-0418">Kinase</keyword>
<dbReference type="EC" id="2.7.13.3" evidence="3"/>
<dbReference type="Pfam" id="PF02518">
    <property type="entry name" value="HATPase_c"/>
    <property type="match status" value="1"/>
</dbReference>
<evidence type="ECO:0000256" key="3">
    <source>
        <dbReference type="ARBA" id="ARBA00012438"/>
    </source>
</evidence>
<evidence type="ECO:0000256" key="5">
    <source>
        <dbReference type="ARBA" id="ARBA00022679"/>
    </source>
</evidence>
<evidence type="ECO:0000259" key="8">
    <source>
        <dbReference type="PROSITE" id="PS50109"/>
    </source>
</evidence>
<dbReference type="InterPro" id="IPR011006">
    <property type="entry name" value="CheY-like_superfamily"/>
</dbReference>
<feature type="domain" description="Response regulatory" evidence="9">
    <location>
        <begin position="320"/>
        <end position="436"/>
    </location>
</feature>
<evidence type="ECO:0000256" key="7">
    <source>
        <dbReference type="PROSITE-ProRule" id="PRU00169"/>
    </source>
</evidence>
<proteinExistence type="predicted"/>
<dbReference type="SMART" id="SM00388">
    <property type="entry name" value="HisKA"/>
    <property type="match status" value="1"/>
</dbReference>
<dbReference type="CDD" id="cd00082">
    <property type="entry name" value="HisKA"/>
    <property type="match status" value="1"/>
</dbReference>
<reference evidence="10 11" key="1">
    <citation type="submission" date="2017-06" db="EMBL/GenBank/DDBJ databases">
        <authorList>
            <person name="Kim H.J."/>
            <person name="Triplett B.A."/>
        </authorList>
    </citation>
    <scope>NUCLEOTIDE SEQUENCE [LARGE SCALE GENOMIC DNA]</scope>
    <source>
        <strain evidence="10 11">U15</strain>
    </source>
</reference>
<accession>A0A239IIU6</accession>
<dbReference type="CDD" id="cd00075">
    <property type="entry name" value="HATPase"/>
    <property type="match status" value="1"/>
</dbReference>
<dbReference type="PANTHER" id="PTHR43547">
    <property type="entry name" value="TWO-COMPONENT HISTIDINE KINASE"/>
    <property type="match status" value="1"/>
</dbReference>
<dbReference type="EMBL" id="FZOT01000009">
    <property type="protein sequence ID" value="SNS93547.1"/>
    <property type="molecule type" value="Genomic_DNA"/>
</dbReference>
<keyword evidence="5" id="KW-0808">Transferase</keyword>
<dbReference type="OrthoDB" id="9768069at2"/>
<dbReference type="SMART" id="SM00387">
    <property type="entry name" value="HATPase_c"/>
    <property type="match status" value="1"/>
</dbReference>
<sequence length="448" mass="48079">MDNPLLSPSLNDAPLRSAIDALVEAVRAGGSGAGETTAILTLMAQLREANQHLVLAAVRAQVLQEEAETRNRQQNEFLAMLAHELRNPLAPISNAASLLEKLTSAHPLLPRIHGVINRQISHMAHLIDDLLDASRITSGKVKLSRKPIAVSDVLERSLEIIRPLVDQRQQHLVLPLGAATMLIEGDLVRLSQALSNILANACKFTPDGGTITLEVTHQATTVLITVRDNGVGIDTDLLPHIFDLFRQGPRSLARSEGGLGIGLSVAKGLVEMHGGRITVHSAGTNLGSEFSIFLPVLASEAAPAEELSHAKQSLPVQCCQILLIEDNEDALATLQLLLELDGHQVHTAVDGVSALKLASCNTYQVIVCDIGLPGLNGYELIRQIRQQLASVDVYAIAISGYSQPDDRERALMAGFNHYLVKPVHHPTLLSMIAARSLTYGGISAITNP</sequence>
<dbReference type="PROSITE" id="PS50109">
    <property type="entry name" value="HIS_KIN"/>
    <property type="match status" value="1"/>
</dbReference>
<dbReference type="PANTHER" id="PTHR43547:SF2">
    <property type="entry name" value="HYBRID SIGNAL TRANSDUCTION HISTIDINE KINASE C"/>
    <property type="match status" value="1"/>
</dbReference>
<dbReference type="SUPFAM" id="SSF47384">
    <property type="entry name" value="Homodimeric domain of signal transducing histidine kinase"/>
    <property type="match status" value="1"/>
</dbReference>
<comment type="catalytic activity">
    <reaction evidence="1">
        <text>ATP + protein L-histidine = ADP + protein N-phospho-L-histidine.</text>
        <dbReference type="EC" id="2.7.13.3"/>
    </reaction>
</comment>
<organism evidence="10 11">
    <name type="scientific">Noviherbaspirillum humi</name>
    <dbReference type="NCBI Taxonomy" id="1688639"/>
    <lineage>
        <taxon>Bacteria</taxon>
        <taxon>Pseudomonadati</taxon>
        <taxon>Pseudomonadota</taxon>
        <taxon>Betaproteobacteria</taxon>
        <taxon>Burkholderiales</taxon>
        <taxon>Oxalobacteraceae</taxon>
        <taxon>Noviherbaspirillum</taxon>
    </lineage>
</organism>
<evidence type="ECO:0000256" key="1">
    <source>
        <dbReference type="ARBA" id="ARBA00000085"/>
    </source>
</evidence>
<dbReference type="GO" id="GO:0005886">
    <property type="term" value="C:plasma membrane"/>
    <property type="evidence" value="ECO:0007669"/>
    <property type="project" value="UniProtKB-SubCell"/>
</dbReference>
<dbReference type="InterPro" id="IPR036097">
    <property type="entry name" value="HisK_dim/P_sf"/>
</dbReference>
<dbReference type="Gene3D" id="3.40.50.2300">
    <property type="match status" value="1"/>
</dbReference>
<dbReference type="SUPFAM" id="SSF55874">
    <property type="entry name" value="ATPase domain of HSP90 chaperone/DNA topoisomerase II/histidine kinase"/>
    <property type="match status" value="1"/>
</dbReference>
<dbReference type="Gene3D" id="1.10.287.130">
    <property type="match status" value="1"/>
</dbReference>
<evidence type="ECO:0000256" key="6">
    <source>
        <dbReference type="ARBA" id="ARBA00022777"/>
    </source>
</evidence>
<dbReference type="InterPro" id="IPR004358">
    <property type="entry name" value="Sig_transdc_His_kin-like_C"/>
</dbReference>
<protein>
    <recommendedName>
        <fullName evidence="3">histidine kinase</fullName>
        <ecNumber evidence="3">2.7.13.3</ecNumber>
    </recommendedName>
</protein>
<dbReference type="InterPro" id="IPR001789">
    <property type="entry name" value="Sig_transdc_resp-reg_receiver"/>
</dbReference>
<dbReference type="GO" id="GO:0000155">
    <property type="term" value="F:phosphorelay sensor kinase activity"/>
    <property type="evidence" value="ECO:0007669"/>
    <property type="project" value="InterPro"/>
</dbReference>
<evidence type="ECO:0000256" key="4">
    <source>
        <dbReference type="ARBA" id="ARBA00022553"/>
    </source>
</evidence>
<evidence type="ECO:0000259" key="9">
    <source>
        <dbReference type="PROSITE" id="PS50110"/>
    </source>
</evidence>
<keyword evidence="4 7" id="KW-0597">Phosphoprotein</keyword>
<dbReference type="SUPFAM" id="SSF52172">
    <property type="entry name" value="CheY-like"/>
    <property type="match status" value="1"/>
</dbReference>
<dbReference type="RefSeq" id="WP_089400055.1">
    <property type="nucleotide sequence ID" value="NZ_FZOT01000009.1"/>
</dbReference>
<evidence type="ECO:0000313" key="11">
    <source>
        <dbReference type="Proteomes" id="UP000198284"/>
    </source>
</evidence>
<dbReference type="Pfam" id="PF00072">
    <property type="entry name" value="Response_reg"/>
    <property type="match status" value="1"/>
</dbReference>
<dbReference type="InterPro" id="IPR005467">
    <property type="entry name" value="His_kinase_dom"/>
</dbReference>
<dbReference type="Pfam" id="PF00512">
    <property type="entry name" value="HisKA"/>
    <property type="match status" value="1"/>
</dbReference>
<name>A0A239IIU6_9BURK</name>
<dbReference type="FunFam" id="3.30.565.10:FF:000006">
    <property type="entry name" value="Sensor histidine kinase WalK"/>
    <property type="match status" value="1"/>
</dbReference>
<dbReference type="PROSITE" id="PS50110">
    <property type="entry name" value="RESPONSE_REGULATORY"/>
    <property type="match status" value="1"/>
</dbReference>
<dbReference type="InterPro" id="IPR003661">
    <property type="entry name" value="HisK_dim/P_dom"/>
</dbReference>
<dbReference type="InterPro" id="IPR036890">
    <property type="entry name" value="HATPase_C_sf"/>
</dbReference>
<dbReference type="InterPro" id="IPR003594">
    <property type="entry name" value="HATPase_dom"/>
</dbReference>
<comment type="subcellular location">
    <subcellularLocation>
        <location evidence="2">Cell inner membrane</location>
        <topology evidence="2">Multi-pass membrane protein</topology>
    </subcellularLocation>
</comment>
<dbReference type="SMART" id="SM00448">
    <property type="entry name" value="REC"/>
    <property type="match status" value="1"/>
</dbReference>